<dbReference type="EMBL" id="JAQMJV010000008">
    <property type="protein sequence ID" value="MDB8620009.1"/>
    <property type="molecule type" value="Genomic_DNA"/>
</dbReference>
<evidence type="ECO:0000313" key="5">
    <source>
        <dbReference type="EMBL" id="MTR62670.1"/>
    </source>
</evidence>
<dbReference type="InterPro" id="IPR029071">
    <property type="entry name" value="Ubiquitin-like_domsf"/>
</dbReference>
<dbReference type="EMBL" id="QSIO01000003">
    <property type="protein sequence ID" value="RHC94253.1"/>
    <property type="molecule type" value="Genomic_DNA"/>
</dbReference>
<evidence type="ECO:0000313" key="8">
    <source>
        <dbReference type="EMBL" id="RHC94253.1"/>
    </source>
</evidence>
<dbReference type="Proteomes" id="UP000285773">
    <property type="component" value="Unassembled WGS sequence"/>
</dbReference>
<dbReference type="EMBL" id="WMYS01000006">
    <property type="protein sequence ID" value="MTR41804.1"/>
    <property type="molecule type" value="Genomic_DNA"/>
</dbReference>
<reference evidence="12 13" key="2">
    <citation type="journal article" date="2019" name="Nat. Med.">
        <title>A library of human gut bacterial isolates paired with longitudinal multiomics data enables mechanistic microbiome research.</title>
        <authorList>
            <person name="Poyet M."/>
            <person name="Groussin M."/>
            <person name="Gibbons S.M."/>
            <person name="Avila-Pacheco J."/>
            <person name="Jiang X."/>
            <person name="Kearney S.M."/>
            <person name="Perrotta A.R."/>
            <person name="Berdy B."/>
            <person name="Zhao S."/>
            <person name="Lieberman T.D."/>
            <person name="Swanson P.K."/>
            <person name="Smith M."/>
            <person name="Roesemann S."/>
            <person name="Alexander J.E."/>
            <person name="Rich S.A."/>
            <person name="Livny J."/>
            <person name="Vlamakis H."/>
            <person name="Clish C."/>
            <person name="Bullock K."/>
            <person name="Deik A."/>
            <person name="Scott J."/>
            <person name="Pierce K.A."/>
            <person name="Xavier R.J."/>
            <person name="Alm E.J."/>
        </authorList>
    </citation>
    <scope>NUCLEOTIDE SEQUENCE [LARGE SCALE GENOMIC DNA]</scope>
    <source>
        <strain evidence="7 13">BIOML-A1</strain>
        <strain evidence="5 15">BIOML-A10</strain>
        <strain evidence="6 14">BIOML-A12</strain>
        <strain evidence="4 12">BIOML-A18</strain>
    </source>
</reference>
<evidence type="ECO:0000313" key="2">
    <source>
        <dbReference type="EMBL" id="MBS6536112.1"/>
    </source>
</evidence>
<evidence type="ECO:0000313" key="15">
    <source>
        <dbReference type="Proteomes" id="UP000462658"/>
    </source>
</evidence>
<dbReference type="Proteomes" id="UP000430295">
    <property type="component" value="Unassembled WGS sequence"/>
</dbReference>
<dbReference type="EMBL" id="WMZJ01000003">
    <property type="protein sequence ID" value="MTS54289.1"/>
    <property type="molecule type" value="Genomic_DNA"/>
</dbReference>
<dbReference type="Proteomes" id="UP000441330">
    <property type="component" value="Unassembled WGS sequence"/>
</dbReference>
<evidence type="ECO:0000313" key="9">
    <source>
        <dbReference type="EMBL" id="RHN25721.1"/>
    </source>
</evidence>
<proteinExistence type="predicted"/>
<dbReference type="Proteomes" id="UP000709219">
    <property type="component" value="Unassembled WGS sequence"/>
</dbReference>
<dbReference type="EMBL" id="JAGZZN010000003">
    <property type="protein sequence ID" value="MBS6536112.1"/>
    <property type="molecule type" value="Genomic_DNA"/>
</dbReference>
<reference evidence="1" key="3">
    <citation type="submission" date="2021-02" db="EMBL/GenBank/DDBJ databases">
        <title>Infant gut strain persistence is associated with maternal origin, phylogeny, and functional potential including surface adhesion and iron acquisition.</title>
        <authorList>
            <person name="Lou Y.C."/>
        </authorList>
    </citation>
    <scope>NUCLEOTIDE SEQUENCE</scope>
    <source>
        <strain evidence="2">L3_060_000G1_dasL3_060_000G1_metabat.metabat.86_ sub</strain>
        <strain evidence="1">L3_098_011G1_dasL3_098_011G1_concoct_7</strain>
    </source>
</reference>
<dbReference type="InterPro" id="IPR024962">
    <property type="entry name" value="YukD-like"/>
</dbReference>
<dbReference type="RefSeq" id="WP_003013697.1">
    <property type="nucleotide sequence ID" value="NZ_CABJDC010000003.1"/>
</dbReference>
<reference evidence="10 11" key="1">
    <citation type="submission" date="2018-08" db="EMBL/GenBank/DDBJ databases">
        <title>A genome reference for cultivated species of the human gut microbiota.</title>
        <authorList>
            <person name="Zou Y."/>
            <person name="Xue W."/>
            <person name="Luo G."/>
        </authorList>
    </citation>
    <scope>NUCLEOTIDE SEQUENCE [LARGE SCALE GENOMIC DNA]</scope>
    <source>
        <strain evidence="9 10">AF30-12BH</strain>
        <strain evidence="8 11">AM33-3BH</strain>
    </source>
</reference>
<dbReference type="Proteomes" id="UP000761167">
    <property type="component" value="Unassembled WGS sequence"/>
</dbReference>
<evidence type="ECO:0000313" key="6">
    <source>
        <dbReference type="EMBL" id="MTR66883.1"/>
    </source>
</evidence>
<dbReference type="Proteomes" id="UP000462658">
    <property type="component" value="Unassembled WGS sequence"/>
</dbReference>
<name>A0A0F3H2Y4_STRPA</name>
<dbReference type="AlphaFoldDB" id="A0A0F3H2Y4"/>
<dbReference type="Pfam" id="PF08817">
    <property type="entry name" value="YukD"/>
    <property type="match status" value="1"/>
</dbReference>
<evidence type="ECO:0000313" key="14">
    <source>
        <dbReference type="Proteomes" id="UP000460220"/>
    </source>
</evidence>
<evidence type="ECO:0000313" key="12">
    <source>
        <dbReference type="Proteomes" id="UP000430295"/>
    </source>
</evidence>
<dbReference type="EMBL" id="WMZA01000002">
    <property type="protein sequence ID" value="MTR62670.1"/>
    <property type="molecule type" value="Genomic_DNA"/>
</dbReference>
<evidence type="ECO:0000313" key="11">
    <source>
        <dbReference type="Proteomes" id="UP000285773"/>
    </source>
</evidence>
<accession>A0A0F3H2Y4</accession>
<dbReference type="Proteomes" id="UP001212685">
    <property type="component" value="Unassembled WGS sequence"/>
</dbReference>
<sequence>MDQHINVTFRMNGASHDLRIPTRMEVRRLIRELDQIFGSAMEPRSKYQLRVVNKGILLDEGKVVQEYPITSGDLIEIEEW</sequence>
<dbReference type="EMBL" id="QRQU01000003">
    <property type="protein sequence ID" value="RHN25721.1"/>
    <property type="molecule type" value="Genomic_DNA"/>
</dbReference>
<evidence type="ECO:0000313" key="13">
    <source>
        <dbReference type="Proteomes" id="UP000441330"/>
    </source>
</evidence>
<dbReference type="EMBL" id="JAGZFP010000008">
    <property type="protein sequence ID" value="MBS5358420.1"/>
    <property type="molecule type" value="Genomic_DNA"/>
</dbReference>
<dbReference type="Gene3D" id="3.10.20.90">
    <property type="entry name" value="Phosphatidylinositol 3-kinase Catalytic Subunit, Chain A, domain 1"/>
    <property type="match status" value="1"/>
</dbReference>
<evidence type="ECO:0000313" key="4">
    <source>
        <dbReference type="EMBL" id="MTR41804.1"/>
    </source>
</evidence>
<evidence type="ECO:0000313" key="7">
    <source>
        <dbReference type="EMBL" id="MTS54289.1"/>
    </source>
</evidence>
<dbReference type="EMBL" id="WMYY01000005">
    <property type="protein sequence ID" value="MTR66883.1"/>
    <property type="molecule type" value="Genomic_DNA"/>
</dbReference>
<gene>
    <name evidence="8" type="ORF">DW820_07965</name>
    <name evidence="9" type="ORF">DWZ19_05720</name>
    <name evidence="6" type="ORF">GMC73_06415</name>
    <name evidence="4" type="ORF">GMC75_09065</name>
    <name evidence="5" type="ORF">GMC80_04775</name>
    <name evidence="7" type="ORF">GMC94_05260</name>
    <name evidence="2" type="ORF">KH363_01045</name>
    <name evidence="1" type="ORF">KHX87_04840</name>
    <name evidence="3" type="ORF">PNV36_06260</name>
</gene>
<reference evidence="3" key="4">
    <citation type="submission" date="2023-01" db="EMBL/GenBank/DDBJ databases">
        <title>Human gut microbiome strain richness.</title>
        <authorList>
            <person name="Chen-Liaw A."/>
        </authorList>
    </citation>
    <scope>NUCLEOTIDE SEQUENCE</scope>
    <source>
        <strain evidence="3">1001262st2_G8_1001262B_160229</strain>
    </source>
</reference>
<comment type="caution">
    <text evidence="7">The sequence shown here is derived from an EMBL/GenBank/DDBJ whole genome shotgun (WGS) entry which is preliminary data.</text>
</comment>
<protein>
    <submittedName>
        <fullName evidence="3">EsaB/YukD family protein</fullName>
    </submittedName>
    <submittedName>
        <fullName evidence="7">Secretion accessory protein EsaB/YukD</fullName>
    </submittedName>
</protein>
<dbReference type="Proteomes" id="UP000285725">
    <property type="component" value="Unassembled WGS sequence"/>
</dbReference>
<dbReference type="Proteomes" id="UP000460220">
    <property type="component" value="Unassembled WGS sequence"/>
</dbReference>
<evidence type="ECO:0000313" key="1">
    <source>
        <dbReference type="EMBL" id="MBS5358420.1"/>
    </source>
</evidence>
<dbReference type="SUPFAM" id="SSF54236">
    <property type="entry name" value="Ubiquitin-like"/>
    <property type="match status" value="1"/>
</dbReference>
<evidence type="ECO:0000313" key="10">
    <source>
        <dbReference type="Proteomes" id="UP000285725"/>
    </source>
</evidence>
<evidence type="ECO:0000313" key="3">
    <source>
        <dbReference type="EMBL" id="MDB8620009.1"/>
    </source>
</evidence>
<organism evidence="7 13">
    <name type="scientific">Streptococcus parasanguinis</name>
    <dbReference type="NCBI Taxonomy" id="1318"/>
    <lineage>
        <taxon>Bacteria</taxon>
        <taxon>Bacillati</taxon>
        <taxon>Bacillota</taxon>
        <taxon>Bacilli</taxon>
        <taxon>Lactobacillales</taxon>
        <taxon>Streptococcaceae</taxon>
        <taxon>Streptococcus</taxon>
    </lineage>
</organism>